<dbReference type="KEGG" id="sgm:GCM10017557_63650"/>
<dbReference type="CDD" id="cd08267">
    <property type="entry name" value="MDR1"/>
    <property type="match status" value="1"/>
</dbReference>
<dbReference type="Gene3D" id="3.90.180.10">
    <property type="entry name" value="Medium-chain alcohol dehydrogenases, catalytic domain"/>
    <property type="match status" value="1"/>
</dbReference>
<proteinExistence type="predicted"/>
<gene>
    <name evidence="2" type="ORF">GCM10017557_63650</name>
</gene>
<name>A0A7G1PCI5_9ACTN</name>
<dbReference type="RefSeq" id="WP_190853327.1">
    <property type="nucleotide sequence ID" value="NZ_AP023440.1"/>
</dbReference>
<dbReference type="InterPro" id="IPR036291">
    <property type="entry name" value="NAD(P)-bd_dom_sf"/>
</dbReference>
<dbReference type="GO" id="GO:0016491">
    <property type="term" value="F:oxidoreductase activity"/>
    <property type="evidence" value="ECO:0007669"/>
    <property type="project" value="InterPro"/>
</dbReference>
<sequence length="334" mass="35399">MKAIVQDAYGSADRLELRDIDRPVPRDDEVLVEIRAAGLGPEVWHLMTGRPLVARVALGLRRPKNPVRGWDGAGRVESVGSKVTDFKPGDEVFGNCEGSFAEYARAKASKLAHKPVNLTFEQAAALPVSAMTAFQALSGTARPRPGQRVLVIGASGGVGCYAVQLATMYGAEVTGVCGPGGADFVRSQGAAHVIDYTAGDITGGPHDSARDGSHGGPRRYDVIVDNAGQRPLPVLRRVLAPRGTLVIVGGEGGTAFFGGLTRGLRAVLLSPFVGQHLRNLVSVARREDLMTLKDLTEKGSLVPPVDRTYPLAETAEAVRHLERGHPRGKLVITV</sequence>
<dbReference type="Pfam" id="PF08240">
    <property type="entry name" value="ADH_N"/>
    <property type="match status" value="1"/>
</dbReference>
<evidence type="ECO:0000313" key="3">
    <source>
        <dbReference type="Proteomes" id="UP000516444"/>
    </source>
</evidence>
<dbReference type="AlphaFoldDB" id="A0A7G1PCI5"/>
<reference evidence="2 3" key="1">
    <citation type="journal article" date="2014" name="Int. J. Syst. Evol. Microbiol.">
        <title>Complete genome sequence of Corynebacterium casei LMG S-19264T (=DSM 44701T), isolated from a smear-ripened cheese.</title>
        <authorList>
            <consortium name="US DOE Joint Genome Institute (JGI-PGF)"/>
            <person name="Walter F."/>
            <person name="Albersmeier A."/>
            <person name="Kalinowski J."/>
            <person name="Ruckert C."/>
        </authorList>
    </citation>
    <scope>NUCLEOTIDE SEQUENCE [LARGE SCALE GENOMIC DNA]</scope>
    <source>
        <strain evidence="2 3">JCM 4677</strain>
    </source>
</reference>
<evidence type="ECO:0000313" key="2">
    <source>
        <dbReference type="EMBL" id="BCL31506.1"/>
    </source>
</evidence>
<keyword evidence="3" id="KW-1185">Reference proteome</keyword>
<dbReference type="InterPro" id="IPR020843">
    <property type="entry name" value="ER"/>
</dbReference>
<dbReference type="PANTHER" id="PTHR11695">
    <property type="entry name" value="ALCOHOL DEHYDROGENASE RELATED"/>
    <property type="match status" value="1"/>
</dbReference>
<dbReference type="PANTHER" id="PTHR11695:SF294">
    <property type="entry name" value="RETICULON-4-INTERACTING PROTEIN 1, MITOCHONDRIAL"/>
    <property type="match status" value="1"/>
</dbReference>
<dbReference type="SUPFAM" id="SSF51735">
    <property type="entry name" value="NAD(P)-binding Rossmann-fold domains"/>
    <property type="match status" value="1"/>
</dbReference>
<dbReference type="InterPro" id="IPR050700">
    <property type="entry name" value="YIM1/Zinc_Alcohol_DH_Fams"/>
</dbReference>
<evidence type="ECO:0000259" key="1">
    <source>
        <dbReference type="SMART" id="SM00829"/>
    </source>
</evidence>
<accession>A0A7G1PCI5</accession>
<dbReference type="InterPro" id="IPR013154">
    <property type="entry name" value="ADH-like_N"/>
</dbReference>
<protein>
    <submittedName>
        <fullName evidence="2">NADPH:quinone reductase</fullName>
    </submittedName>
</protein>
<dbReference type="Pfam" id="PF13602">
    <property type="entry name" value="ADH_zinc_N_2"/>
    <property type="match status" value="1"/>
</dbReference>
<organism evidence="2 3">
    <name type="scientific">Streptomyces aurantiacus</name>
    <dbReference type="NCBI Taxonomy" id="47760"/>
    <lineage>
        <taxon>Bacteria</taxon>
        <taxon>Bacillati</taxon>
        <taxon>Actinomycetota</taxon>
        <taxon>Actinomycetes</taxon>
        <taxon>Kitasatosporales</taxon>
        <taxon>Streptomycetaceae</taxon>
        <taxon>Streptomyces</taxon>
        <taxon>Streptomyces aurantiacus group</taxon>
    </lineage>
</organism>
<dbReference type="InterPro" id="IPR011032">
    <property type="entry name" value="GroES-like_sf"/>
</dbReference>
<dbReference type="SMART" id="SM00829">
    <property type="entry name" value="PKS_ER"/>
    <property type="match status" value="1"/>
</dbReference>
<dbReference type="Proteomes" id="UP000516444">
    <property type="component" value="Chromosome"/>
</dbReference>
<feature type="domain" description="Enoyl reductase (ER)" evidence="1">
    <location>
        <begin position="10"/>
        <end position="332"/>
    </location>
</feature>
<dbReference type="Gene3D" id="3.40.50.720">
    <property type="entry name" value="NAD(P)-binding Rossmann-like Domain"/>
    <property type="match status" value="1"/>
</dbReference>
<dbReference type="EMBL" id="AP023440">
    <property type="protein sequence ID" value="BCL31506.1"/>
    <property type="molecule type" value="Genomic_DNA"/>
</dbReference>
<dbReference type="SUPFAM" id="SSF50129">
    <property type="entry name" value="GroES-like"/>
    <property type="match status" value="1"/>
</dbReference>